<comment type="similarity">
    <text evidence="2">Belongs to the peptidase M20A family.</text>
</comment>
<dbReference type="SUPFAM" id="SSF55031">
    <property type="entry name" value="Bacterial exopeptidase dimerisation domain"/>
    <property type="match status" value="1"/>
</dbReference>
<organism evidence="7 8">
    <name type="scientific">Carpediemonas membranifera</name>
    <dbReference type="NCBI Taxonomy" id="201153"/>
    <lineage>
        <taxon>Eukaryota</taxon>
        <taxon>Metamonada</taxon>
        <taxon>Carpediemonas-like organisms</taxon>
        <taxon>Carpediemonas</taxon>
    </lineage>
</organism>
<evidence type="ECO:0000256" key="1">
    <source>
        <dbReference type="ARBA" id="ARBA00001947"/>
    </source>
</evidence>
<dbReference type="AlphaFoldDB" id="A0A8J6AUM7"/>
<sequence length="511" mass="57046">MSELELKISELATKYLPLASEILKEAIRLPADHMDTDPFCGESNHEGPRMEYLKESIIKHGAVFKPEDVFFDEYGNIVWYVEDPEDKTPKEQKKVVYFDGHCDTVKALRSEWHNKLGKGVDCFNGVTNPDEVSIEALKETLGYVPPKEEWNNLIFGRGSADQLAGVISQIIATKIMIELRSMGALKGVIIRSYGTAAEEDNDGAGPMYVHKHVLPNAPVEMYPDAYIFTEGTGDYTRSACGIYRGQRGRMQIEVSVIGRSCHGSMPDRGLNPLEWGAKILVACTEQVENGVGIKDHDFLGRGTRTASWATLDSPSDCAVPEQFVFRFDRRITYGEDPAQCVSIIEELPVIAEARKAGLTVKVSIPRYNNASWTGYYPNNDAVYLCWETPEEHPTIQAAVKTYEKVTAKTITDEDITANPLLKREPYVGRWIFSTDGVGCYRKADECSDADTAIMKAKGWQLDAAGFWHPPMLGLGAGHEQHTHRIGEFCCTRELKAAISWMARYPSQLAEL</sequence>
<reference evidence="7" key="1">
    <citation type="submission" date="2021-05" db="EMBL/GenBank/DDBJ databases">
        <title>A free-living protist that lacks canonical eukaryotic 1 DNA replication and segregation systems.</title>
        <authorList>
            <person name="Salas-Leiva D.E."/>
            <person name="Tromer E.C."/>
            <person name="Curtis B.A."/>
            <person name="Jerlstrom-Hultqvist J."/>
            <person name="Kolisko M."/>
            <person name="Yi Z."/>
            <person name="Salas-Leiva J.S."/>
            <person name="Gallot-Lavallee L."/>
            <person name="Kops G.J.P.L."/>
            <person name="Archibald J.M."/>
            <person name="Simpson A.G.B."/>
            <person name="Roger A.J."/>
        </authorList>
    </citation>
    <scope>NUCLEOTIDE SEQUENCE</scope>
    <source>
        <strain evidence="7">BICM</strain>
    </source>
</reference>
<comment type="cofactor">
    <cofactor evidence="1">
        <name>Zn(2+)</name>
        <dbReference type="ChEBI" id="CHEBI:29105"/>
    </cofactor>
</comment>
<dbReference type="InterPro" id="IPR001261">
    <property type="entry name" value="ArgE/DapE_CS"/>
</dbReference>
<dbReference type="InterPro" id="IPR011650">
    <property type="entry name" value="Peptidase_M20_dimer"/>
</dbReference>
<evidence type="ECO:0000256" key="3">
    <source>
        <dbReference type="ARBA" id="ARBA00022723"/>
    </source>
</evidence>
<dbReference type="PROSITE" id="PS00758">
    <property type="entry name" value="ARGE_DAPE_CPG2_1"/>
    <property type="match status" value="1"/>
</dbReference>
<dbReference type="SUPFAM" id="SSF53187">
    <property type="entry name" value="Zn-dependent exopeptidases"/>
    <property type="match status" value="1"/>
</dbReference>
<dbReference type="PANTHER" id="PTHR43808">
    <property type="entry name" value="ACETYLORNITHINE DEACETYLASE"/>
    <property type="match status" value="1"/>
</dbReference>
<evidence type="ECO:0000256" key="2">
    <source>
        <dbReference type="ARBA" id="ARBA00006247"/>
    </source>
</evidence>
<dbReference type="Gene3D" id="3.40.630.10">
    <property type="entry name" value="Zn peptidases"/>
    <property type="match status" value="1"/>
</dbReference>
<keyword evidence="3" id="KW-0479">Metal-binding</keyword>
<evidence type="ECO:0000256" key="4">
    <source>
        <dbReference type="ARBA" id="ARBA00022801"/>
    </source>
</evidence>
<feature type="domain" description="Peptidase M20 dimerisation" evidence="6">
    <location>
        <begin position="245"/>
        <end position="346"/>
    </location>
</feature>
<dbReference type="InterPro" id="IPR036264">
    <property type="entry name" value="Bact_exopeptidase_dim_dom"/>
</dbReference>
<protein>
    <submittedName>
        <fullName evidence="7">Peptidase M20</fullName>
    </submittedName>
</protein>
<keyword evidence="8" id="KW-1185">Reference proteome</keyword>
<evidence type="ECO:0000259" key="6">
    <source>
        <dbReference type="Pfam" id="PF07687"/>
    </source>
</evidence>
<dbReference type="GO" id="GO:0016787">
    <property type="term" value="F:hydrolase activity"/>
    <property type="evidence" value="ECO:0007669"/>
    <property type="project" value="UniProtKB-KW"/>
</dbReference>
<evidence type="ECO:0000313" key="8">
    <source>
        <dbReference type="Proteomes" id="UP000717585"/>
    </source>
</evidence>
<proteinExistence type="inferred from homology"/>
<dbReference type="Gene3D" id="3.30.70.360">
    <property type="match status" value="1"/>
</dbReference>
<dbReference type="Pfam" id="PF07687">
    <property type="entry name" value="M20_dimer"/>
    <property type="match status" value="1"/>
</dbReference>
<dbReference type="Proteomes" id="UP000717585">
    <property type="component" value="Unassembled WGS sequence"/>
</dbReference>
<evidence type="ECO:0000313" key="7">
    <source>
        <dbReference type="EMBL" id="KAG9394603.1"/>
    </source>
</evidence>
<name>A0A8J6AUM7_9EUKA</name>
<dbReference type="PANTHER" id="PTHR43808:SF8">
    <property type="entry name" value="PEPTIDASE M20 DIMERISATION DOMAIN-CONTAINING PROTEIN"/>
    <property type="match status" value="1"/>
</dbReference>
<keyword evidence="5" id="KW-0862">Zinc</keyword>
<dbReference type="OrthoDB" id="3064516at2759"/>
<gene>
    <name evidence="7" type="ORF">J8273_3857</name>
</gene>
<accession>A0A8J6AUM7</accession>
<keyword evidence="4" id="KW-0378">Hydrolase</keyword>
<dbReference type="EMBL" id="JAHDYR010000014">
    <property type="protein sequence ID" value="KAG9394603.1"/>
    <property type="molecule type" value="Genomic_DNA"/>
</dbReference>
<dbReference type="InterPro" id="IPR050072">
    <property type="entry name" value="Peptidase_M20A"/>
</dbReference>
<evidence type="ECO:0000256" key="5">
    <source>
        <dbReference type="ARBA" id="ARBA00022833"/>
    </source>
</evidence>
<comment type="caution">
    <text evidence="7">The sequence shown here is derived from an EMBL/GenBank/DDBJ whole genome shotgun (WGS) entry which is preliminary data.</text>
</comment>